<name>A0ABD2PHE3_9CUCU</name>
<accession>A0ABD2PHE3</accession>
<feature type="non-terminal residue" evidence="1">
    <location>
        <position position="1"/>
    </location>
</feature>
<organism evidence="1 2">
    <name type="scientific">Cryptolaemus montrouzieri</name>
    <dbReference type="NCBI Taxonomy" id="559131"/>
    <lineage>
        <taxon>Eukaryota</taxon>
        <taxon>Metazoa</taxon>
        <taxon>Ecdysozoa</taxon>
        <taxon>Arthropoda</taxon>
        <taxon>Hexapoda</taxon>
        <taxon>Insecta</taxon>
        <taxon>Pterygota</taxon>
        <taxon>Neoptera</taxon>
        <taxon>Endopterygota</taxon>
        <taxon>Coleoptera</taxon>
        <taxon>Polyphaga</taxon>
        <taxon>Cucujiformia</taxon>
        <taxon>Coccinelloidea</taxon>
        <taxon>Coccinellidae</taxon>
        <taxon>Scymninae</taxon>
        <taxon>Scymnini</taxon>
        <taxon>Cryptolaemus</taxon>
    </lineage>
</organism>
<gene>
    <name evidence="1" type="ORF">HHI36_023474</name>
</gene>
<evidence type="ECO:0000313" key="1">
    <source>
        <dbReference type="EMBL" id="KAL3290106.1"/>
    </source>
</evidence>
<dbReference type="Proteomes" id="UP001516400">
    <property type="component" value="Unassembled WGS sequence"/>
</dbReference>
<keyword evidence="2" id="KW-1185">Reference proteome</keyword>
<reference evidence="1 2" key="1">
    <citation type="journal article" date="2021" name="BMC Biol.">
        <title>Horizontally acquired antibacterial genes associated with adaptive radiation of ladybird beetles.</title>
        <authorList>
            <person name="Li H.S."/>
            <person name="Tang X.F."/>
            <person name="Huang Y.H."/>
            <person name="Xu Z.Y."/>
            <person name="Chen M.L."/>
            <person name="Du X.Y."/>
            <person name="Qiu B.Y."/>
            <person name="Chen P.T."/>
            <person name="Zhang W."/>
            <person name="Slipinski A."/>
            <person name="Escalona H.E."/>
            <person name="Waterhouse R.M."/>
            <person name="Zwick A."/>
            <person name="Pang H."/>
        </authorList>
    </citation>
    <scope>NUCLEOTIDE SEQUENCE [LARGE SCALE GENOMIC DNA]</scope>
    <source>
        <strain evidence="1">SYSU2018</strain>
    </source>
</reference>
<proteinExistence type="predicted"/>
<dbReference type="EMBL" id="JABFTP020000186">
    <property type="protein sequence ID" value="KAL3290106.1"/>
    <property type="molecule type" value="Genomic_DNA"/>
</dbReference>
<dbReference type="AlphaFoldDB" id="A0ABD2PHE3"/>
<evidence type="ECO:0000313" key="2">
    <source>
        <dbReference type="Proteomes" id="UP001516400"/>
    </source>
</evidence>
<protein>
    <submittedName>
        <fullName evidence="1">Uncharacterized protein</fullName>
    </submittedName>
</protein>
<comment type="caution">
    <text evidence="1">The sequence shown here is derived from an EMBL/GenBank/DDBJ whole genome shotgun (WGS) entry which is preliminary data.</text>
</comment>
<sequence>ELTVKNFLNNDVETKDLIKPLMRKEHPSTKVNAGLTKEGAFNDEVNKSIQKKLKEEELIITTADNGNCIVIVRKEVYNQKISEFLNNNGIKEK</sequence>